<feature type="compositionally biased region" description="Polar residues" evidence="1">
    <location>
        <begin position="153"/>
        <end position="162"/>
    </location>
</feature>
<evidence type="ECO:0000313" key="3">
    <source>
        <dbReference type="Proteomes" id="UP000001396"/>
    </source>
</evidence>
<dbReference type="RefSeq" id="XP_020427741.1">
    <property type="nucleotide sequence ID" value="XM_020581871.1"/>
</dbReference>
<dbReference type="InterPro" id="IPR006461">
    <property type="entry name" value="PLAC_motif_containing"/>
</dbReference>
<dbReference type="PANTHER" id="PTHR15907">
    <property type="entry name" value="DUF614 FAMILY PROTEIN-RELATED"/>
    <property type="match status" value="1"/>
</dbReference>
<dbReference type="EMBL" id="ADBJ01000054">
    <property type="protein sequence ID" value="EFA75607.1"/>
    <property type="molecule type" value="Genomic_DNA"/>
</dbReference>
<proteinExistence type="predicted"/>
<name>D3BSZ2_HETP5</name>
<dbReference type="GeneID" id="31366582"/>
<dbReference type="OMA" id="CEDICCA"/>
<organism evidence="2 3">
    <name type="scientific">Heterostelium pallidum (strain ATCC 26659 / Pp 5 / PN500)</name>
    <name type="common">Cellular slime mold</name>
    <name type="synonym">Polysphondylium pallidum</name>
    <dbReference type="NCBI Taxonomy" id="670386"/>
    <lineage>
        <taxon>Eukaryota</taxon>
        <taxon>Amoebozoa</taxon>
        <taxon>Evosea</taxon>
        <taxon>Eumycetozoa</taxon>
        <taxon>Dictyostelia</taxon>
        <taxon>Acytosteliales</taxon>
        <taxon>Acytosteliaceae</taxon>
        <taxon>Heterostelium</taxon>
    </lineage>
</organism>
<gene>
    <name evidence="2" type="ORF">PPL_11113</name>
</gene>
<reference evidence="2 3" key="1">
    <citation type="journal article" date="2011" name="Genome Res.">
        <title>Phylogeny-wide analysis of social amoeba genomes highlights ancient origins for complex intercellular communication.</title>
        <authorList>
            <person name="Heidel A.J."/>
            <person name="Lawal H.M."/>
            <person name="Felder M."/>
            <person name="Schilde C."/>
            <person name="Helps N.R."/>
            <person name="Tunggal B."/>
            <person name="Rivero F."/>
            <person name="John U."/>
            <person name="Schleicher M."/>
            <person name="Eichinger L."/>
            <person name="Platzer M."/>
            <person name="Noegel A.A."/>
            <person name="Schaap P."/>
            <person name="Gloeckner G."/>
        </authorList>
    </citation>
    <scope>NUCLEOTIDE SEQUENCE [LARGE SCALE GENOMIC DNA]</scope>
    <source>
        <strain evidence="3">ATCC 26659 / Pp 5 / PN500</strain>
    </source>
</reference>
<dbReference type="NCBIfam" id="TIGR01571">
    <property type="entry name" value="A_thal_Cys_rich"/>
    <property type="match status" value="1"/>
</dbReference>
<dbReference type="Pfam" id="PF04749">
    <property type="entry name" value="PLAC8"/>
    <property type="match status" value="1"/>
</dbReference>
<dbReference type="InParanoid" id="D3BSZ2"/>
<feature type="region of interest" description="Disordered" evidence="1">
    <location>
        <begin position="125"/>
        <end position="162"/>
    </location>
</feature>
<evidence type="ECO:0000313" key="2">
    <source>
        <dbReference type="EMBL" id="EFA75607.1"/>
    </source>
</evidence>
<accession>D3BSZ2</accession>
<dbReference type="AlphaFoldDB" id="D3BSZ2"/>
<comment type="caution">
    <text evidence="2">The sequence shown here is derived from an EMBL/GenBank/DDBJ whole genome shotgun (WGS) entry which is preliminary data.</text>
</comment>
<dbReference type="FunCoup" id="D3BSZ2">
    <property type="interactions" value="4"/>
</dbReference>
<dbReference type="Proteomes" id="UP000001396">
    <property type="component" value="Unassembled WGS sequence"/>
</dbReference>
<keyword evidence="3" id="KW-1185">Reference proteome</keyword>
<evidence type="ECO:0000256" key="1">
    <source>
        <dbReference type="SAM" id="MobiDB-lite"/>
    </source>
</evidence>
<sequence>MTFGFYSFCFFNCTSIKKYLNLSISNVTMNNWDFSLFDCCSAPLISCISCPLCPCQIARQRATIKGRFGFGECLFSFCCLPCAACGLRNRIRNRYDIRGNSIGDCICICCCGCCTTVQQAREMDFKGDKPGGLFMPRPNRRPTQDEEAPPTQTPHSPSETYQ</sequence>
<protein>
    <submittedName>
        <fullName evidence="2">Uncharacterized protein</fullName>
    </submittedName>
</protein>